<dbReference type="HOGENOM" id="CLU_1632470_0_0_9"/>
<dbReference type="PATRIC" id="fig|86416.3.peg.2760"/>
<keyword evidence="2" id="KW-1185">Reference proteome</keyword>
<dbReference type="RefSeq" id="WP_015615906.1">
    <property type="nucleotide sequence ID" value="NC_021182.1"/>
</dbReference>
<sequence length="150" mass="17755">MTNFTLIDNDDIISNITDGAFRTYTLIKSMCYGQKIECYPSQKYLAEKLNRSIRTIQRYIIELVKAKMIKIKRRGSISNVYTVMSKVTSTVKEAVNKAKKAYDNHFKKKKDYADIKKTKFNDYEQRNYNYENLEQMLLGNMEYDPQKLLE</sequence>
<reference evidence="1 2" key="1">
    <citation type="submission" date="2012-01" db="EMBL/GenBank/DDBJ databases">
        <title>Complete sequence of chromosome of Clostridium pasteurianum BC1.</title>
        <authorList>
            <consortium name="US DOE Joint Genome Institute"/>
            <person name="Lucas S."/>
            <person name="Han J."/>
            <person name="Lapidus A."/>
            <person name="Cheng J.-F."/>
            <person name="Goodwin L."/>
            <person name="Pitluck S."/>
            <person name="Peters L."/>
            <person name="Mikhailova N."/>
            <person name="Teshima H."/>
            <person name="Detter J.C."/>
            <person name="Han C."/>
            <person name="Tapia R."/>
            <person name="Land M."/>
            <person name="Hauser L."/>
            <person name="Kyrpides N."/>
            <person name="Ivanova N."/>
            <person name="Pagani I."/>
            <person name="Dunn J."/>
            <person name="Taghavi S."/>
            <person name="Francis A."/>
            <person name="van der Lelie D."/>
            <person name="Woyke T."/>
        </authorList>
    </citation>
    <scope>NUCLEOTIDE SEQUENCE [LARGE SCALE GENOMIC DNA]</scope>
    <source>
        <strain evidence="1 2">BC1</strain>
    </source>
</reference>
<dbReference type="STRING" id="86416.Clopa_2773"/>
<protein>
    <submittedName>
        <fullName evidence="1">HTH domain-containing protein</fullName>
    </submittedName>
</protein>
<name>R4K3B1_CLOPA</name>
<dbReference type="OrthoDB" id="1937422at2"/>
<gene>
    <name evidence="1" type="ORF">Clopa_2773</name>
</gene>
<dbReference type="Gene3D" id="1.10.10.10">
    <property type="entry name" value="Winged helix-like DNA-binding domain superfamily/Winged helix DNA-binding domain"/>
    <property type="match status" value="1"/>
</dbReference>
<evidence type="ECO:0000313" key="1">
    <source>
        <dbReference type="EMBL" id="AGK97612.1"/>
    </source>
</evidence>
<dbReference type="InterPro" id="IPR036388">
    <property type="entry name" value="WH-like_DNA-bd_sf"/>
</dbReference>
<evidence type="ECO:0000313" key="2">
    <source>
        <dbReference type="Proteomes" id="UP000013523"/>
    </source>
</evidence>
<dbReference type="AlphaFoldDB" id="R4K3B1"/>
<dbReference type="Proteomes" id="UP000013523">
    <property type="component" value="Chromosome"/>
</dbReference>
<dbReference type="EMBL" id="CP003261">
    <property type="protein sequence ID" value="AGK97612.1"/>
    <property type="molecule type" value="Genomic_DNA"/>
</dbReference>
<organism evidence="1 2">
    <name type="scientific">Clostridium pasteurianum BC1</name>
    <dbReference type="NCBI Taxonomy" id="86416"/>
    <lineage>
        <taxon>Bacteria</taxon>
        <taxon>Bacillati</taxon>
        <taxon>Bacillota</taxon>
        <taxon>Clostridia</taxon>
        <taxon>Eubacteriales</taxon>
        <taxon>Clostridiaceae</taxon>
        <taxon>Clostridium</taxon>
    </lineage>
</organism>
<dbReference type="KEGG" id="cpas:Clopa_2773"/>
<dbReference type="eggNOG" id="ENOG5030I06">
    <property type="taxonomic scope" value="Bacteria"/>
</dbReference>
<proteinExistence type="predicted"/>
<accession>R4K3B1</accession>
<dbReference type="Pfam" id="PF13730">
    <property type="entry name" value="HTH_36"/>
    <property type="match status" value="1"/>
</dbReference>